<sequence length="34" mass="3574">MQRYELTISKTGLGGLSCDGRKDDSATGEGSARL</sequence>
<reference evidence="2 3" key="1">
    <citation type="submission" date="2019-03" db="EMBL/GenBank/DDBJ databases">
        <title>Genomic Encyclopedia of Type Strains, Phase IV (KMG-IV): sequencing the most valuable type-strain genomes for metagenomic binning, comparative biology and taxonomic classification.</title>
        <authorList>
            <person name="Goeker M."/>
        </authorList>
    </citation>
    <scope>NUCLEOTIDE SEQUENCE [LARGE SCALE GENOMIC DNA]</scope>
    <source>
        <strain evidence="2 3">DSM 103428</strain>
    </source>
</reference>
<name>A0A4R1L7J4_9BACT</name>
<gene>
    <name evidence="2" type="ORF">C7378_1807</name>
</gene>
<evidence type="ECO:0000313" key="2">
    <source>
        <dbReference type="EMBL" id="TCK74185.1"/>
    </source>
</evidence>
<evidence type="ECO:0000313" key="3">
    <source>
        <dbReference type="Proteomes" id="UP000295210"/>
    </source>
</evidence>
<proteinExistence type="predicted"/>
<dbReference type="Proteomes" id="UP000295210">
    <property type="component" value="Unassembled WGS sequence"/>
</dbReference>
<dbReference type="AlphaFoldDB" id="A0A4R1L7J4"/>
<accession>A0A4R1L7J4</accession>
<organism evidence="2 3">
    <name type="scientific">Acidipila rosea</name>
    <dbReference type="NCBI Taxonomy" id="768535"/>
    <lineage>
        <taxon>Bacteria</taxon>
        <taxon>Pseudomonadati</taxon>
        <taxon>Acidobacteriota</taxon>
        <taxon>Terriglobia</taxon>
        <taxon>Terriglobales</taxon>
        <taxon>Acidobacteriaceae</taxon>
        <taxon>Acidipila</taxon>
    </lineage>
</organism>
<keyword evidence="3" id="KW-1185">Reference proteome</keyword>
<evidence type="ECO:0000256" key="1">
    <source>
        <dbReference type="SAM" id="MobiDB-lite"/>
    </source>
</evidence>
<protein>
    <submittedName>
        <fullName evidence="2">Uncharacterized protein</fullName>
    </submittedName>
</protein>
<feature type="region of interest" description="Disordered" evidence="1">
    <location>
        <begin position="1"/>
        <end position="34"/>
    </location>
</feature>
<comment type="caution">
    <text evidence="2">The sequence shown here is derived from an EMBL/GenBank/DDBJ whole genome shotgun (WGS) entry which is preliminary data.</text>
</comment>
<dbReference type="EMBL" id="SMGK01000002">
    <property type="protein sequence ID" value="TCK74185.1"/>
    <property type="molecule type" value="Genomic_DNA"/>
</dbReference>